<accession>A0AC34QNQ7</accession>
<proteinExistence type="predicted"/>
<evidence type="ECO:0000313" key="1">
    <source>
        <dbReference type="Proteomes" id="UP000887576"/>
    </source>
</evidence>
<dbReference type="Proteomes" id="UP000887576">
    <property type="component" value="Unplaced"/>
</dbReference>
<sequence>MDESLGYDDEQEKHFIGNLLNDDDSFSPNVLLDRARRQNIQQHSGGILPSQNPISWTEPLSQFQQVQPLNNAWNNSSVNNGGYDFFFKSTSFASATHPNYSDFTRNSTVNTGTGQTWQVKPMAAVPPFYSTHSTNLKIDSALNSFSNCESQTCDSGTVSPELKSKVKWKKVDLGSGDVNESAARQNNESNGASTKSYSFVAQQSNGTHHKRSYSFVAQQSNGTHHKRVSGSNSVPLQKLIGNEKSLSTKDKTASSKSNSRVCLTQPATPEEAAPKNLKIVGLNPVCDSVSETSVKSLTPTSGSSSSTNISTNQGVDFQKIKSKKKKNKAAGTKSDSKIEADQKMASRYSALVEQQHQKVEVLEDGLSDDDDLDDSEYLRQVEEQKEEIRARTRAELAAQNSTDAERAARMQKLEIDMRAMFSMKRRNGKLRNTKPRIKSNNYNVVVPEYFKSLFVFLSKVACWVILFIWHLVCDVAERSLIAGKAFQGKVFEWMVFCFGVIGSFCQRFLTEVADHLRYAAIDDTPIYKIGLSENVQLPIYCEDVLERLYHVQNSDAYSILGLTKDCSNDEIKKYYDKMIASLNTDSLSNVGLDEAKQLIESAYEFVSTSTKRERYDLTLGQLPQTYELQRDLDDFRALINSRGAILHCECGDNHPIIRYQHHRGRYCLKDNAYHQPKNGDIWIEKRCFGLLRVFFAAINGAVYDVTKWCECSANAIPHFRADLHNPAYRLYNNGSNSPCLNNGGTAKHRCSTQKSEGQTEWCIFGQNTTIPVENLCCCNLAFCSIPDNVVLRNIPCCFGANLAAYNTVSTSNSGEKSDQARRAGRRRKFR</sequence>
<dbReference type="WBParaSite" id="JU765_v2.g17948.t1">
    <property type="protein sequence ID" value="JU765_v2.g17948.t1"/>
    <property type="gene ID" value="JU765_v2.g17948"/>
</dbReference>
<protein>
    <submittedName>
        <fullName evidence="2">J domain-containing protein</fullName>
    </submittedName>
</protein>
<organism evidence="1 2">
    <name type="scientific">Panagrolaimus sp. JU765</name>
    <dbReference type="NCBI Taxonomy" id="591449"/>
    <lineage>
        <taxon>Eukaryota</taxon>
        <taxon>Metazoa</taxon>
        <taxon>Ecdysozoa</taxon>
        <taxon>Nematoda</taxon>
        <taxon>Chromadorea</taxon>
        <taxon>Rhabditida</taxon>
        <taxon>Tylenchina</taxon>
        <taxon>Panagrolaimomorpha</taxon>
        <taxon>Panagrolaimoidea</taxon>
        <taxon>Panagrolaimidae</taxon>
        <taxon>Panagrolaimus</taxon>
    </lineage>
</organism>
<evidence type="ECO:0000313" key="2">
    <source>
        <dbReference type="WBParaSite" id="JU765_v2.g17948.t1"/>
    </source>
</evidence>
<name>A0AC34QNQ7_9BILA</name>
<reference evidence="2" key="1">
    <citation type="submission" date="2022-11" db="UniProtKB">
        <authorList>
            <consortium name="WormBaseParasite"/>
        </authorList>
    </citation>
    <scope>IDENTIFICATION</scope>
</reference>